<evidence type="ECO:0000313" key="1">
    <source>
        <dbReference type="EMBL" id="TWT37271.1"/>
    </source>
</evidence>
<dbReference type="EMBL" id="SIHJ01000001">
    <property type="protein sequence ID" value="TWT37271.1"/>
    <property type="molecule type" value="Genomic_DNA"/>
</dbReference>
<name>A0A5C5VGP2_9BACT</name>
<sequence>MTLDWTSIGVQQMCVSDLIAKRINSTFTNLFINHTGFFVYFRSHMVLQFNAAYRTDTEQDLLYVTEDD</sequence>
<comment type="caution">
    <text evidence="1">The sequence shown here is derived from an EMBL/GenBank/DDBJ whole genome shotgun (WGS) entry which is preliminary data.</text>
</comment>
<evidence type="ECO:0000313" key="2">
    <source>
        <dbReference type="Proteomes" id="UP000316714"/>
    </source>
</evidence>
<proteinExistence type="predicted"/>
<gene>
    <name evidence="1" type="ORF">KOR34_22180</name>
</gene>
<dbReference type="Proteomes" id="UP000316714">
    <property type="component" value="Unassembled WGS sequence"/>
</dbReference>
<protein>
    <submittedName>
        <fullName evidence="1">Uncharacterized protein</fullName>
    </submittedName>
</protein>
<reference evidence="1 2" key="1">
    <citation type="submission" date="2019-02" db="EMBL/GenBank/DDBJ databases">
        <title>Deep-cultivation of Planctomycetes and their phenomic and genomic characterization uncovers novel biology.</title>
        <authorList>
            <person name="Wiegand S."/>
            <person name="Jogler M."/>
            <person name="Boedeker C."/>
            <person name="Pinto D."/>
            <person name="Vollmers J."/>
            <person name="Rivas-Marin E."/>
            <person name="Kohn T."/>
            <person name="Peeters S.H."/>
            <person name="Heuer A."/>
            <person name="Rast P."/>
            <person name="Oberbeckmann S."/>
            <person name="Bunk B."/>
            <person name="Jeske O."/>
            <person name="Meyerdierks A."/>
            <person name="Storesund J.E."/>
            <person name="Kallscheuer N."/>
            <person name="Luecker S."/>
            <person name="Lage O.M."/>
            <person name="Pohl T."/>
            <person name="Merkel B.J."/>
            <person name="Hornburger P."/>
            <person name="Mueller R.-W."/>
            <person name="Bruemmer F."/>
            <person name="Labrenz M."/>
            <person name="Spormann A.M."/>
            <person name="Op Den Camp H."/>
            <person name="Overmann J."/>
            <person name="Amann R."/>
            <person name="Jetten M.S.M."/>
            <person name="Mascher T."/>
            <person name="Medema M.H."/>
            <person name="Devos D.P."/>
            <person name="Kaster A.-K."/>
            <person name="Ovreas L."/>
            <person name="Rohde M."/>
            <person name="Galperin M.Y."/>
            <person name="Jogler C."/>
        </authorList>
    </citation>
    <scope>NUCLEOTIDE SEQUENCE [LARGE SCALE GENOMIC DNA]</scope>
    <source>
        <strain evidence="1 2">KOR34</strain>
    </source>
</reference>
<accession>A0A5C5VGP2</accession>
<dbReference type="AlphaFoldDB" id="A0A5C5VGP2"/>
<keyword evidence="2" id="KW-1185">Reference proteome</keyword>
<organism evidence="1 2">
    <name type="scientific">Posidoniimonas corsicana</name>
    <dbReference type="NCBI Taxonomy" id="1938618"/>
    <lineage>
        <taxon>Bacteria</taxon>
        <taxon>Pseudomonadati</taxon>
        <taxon>Planctomycetota</taxon>
        <taxon>Planctomycetia</taxon>
        <taxon>Pirellulales</taxon>
        <taxon>Lacipirellulaceae</taxon>
        <taxon>Posidoniimonas</taxon>
    </lineage>
</organism>